<dbReference type="GO" id="GO:0005524">
    <property type="term" value="F:ATP binding"/>
    <property type="evidence" value="ECO:0007669"/>
    <property type="project" value="UniProtKB-KW"/>
</dbReference>
<feature type="domain" description="Protein kinase" evidence="22">
    <location>
        <begin position="506"/>
        <end position="782"/>
    </location>
</feature>
<keyword evidence="3" id="KW-1003">Cell membrane</keyword>
<dbReference type="GeneID" id="111434316"/>
<keyword evidence="10" id="KW-0418">Kinase</keyword>
<dbReference type="GO" id="GO:0004674">
    <property type="term" value="F:protein serine/threonine kinase activity"/>
    <property type="evidence" value="ECO:0007669"/>
    <property type="project" value="UniProtKB-KW"/>
</dbReference>
<dbReference type="SMART" id="SM00473">
    <property type="entry name" value="PAN_AP"/>
    <property type="match status" value="2"/>
</dbReference>
<evidence type="ECO:0000256" key="1">
    <source>
        <dbReference type="ARBA" id="ARBA00004251"/>
    </source>
</evidence>
<keyword evidence="14" id="KW-1015">Disulfide bond</keyword>
<dbReference type="PROSITE" id="PS50948">
    <property type="entry name" value="PAN"/>
    <property type="match status" value="2"/>
</dbReference>
<keyword evidence="9" id="KW-0547">Nucleotide-binding</keyword>
<evidence type="ECO:0000256" key="12">
    <source>
        <dbReference type="ARBA" id="ARBA00022989"/>
    </source>
</evidence>
<dbReference type="InterPro" id="IPR001480">
    <property type="entry name" value="Bulb-type_lectin_dom"/>
</dbReference>
<evidence type="ECO:0000256" key="3">
    <source>
        <dbReference type="ARBA" id="ARBA00022475"/>
    </source>
</evidence>
<evidence type="ECO:0000256" key="9">
    <source>
        <dbReference type="ARBA" id="ARBA00022741"/>
    </source>
</evidence>
<dbReference type="EC" id="2.7.11.1" evidence="2"/>
<dbReference type="Pfam" id="PF01453">
    <property type="entry name" value="B_lectin"/>
    <property type="match status" value="2"/>
</dbReference>
<gene>
    <name evidence="26" type="primary">LOC111434316</name>
</gene>
<keyword evidence="7 20" id="KW-0812">Transmembrane</keyword>
<dbReference type="PROSITE" id="PS50011">
    <property type="entry name" value="PROTEIN_KINASE_DOM"/>
    <property type="match status" value="2"/>
</dbReference>
<dbReference type="InterPro" id="IPR000858">
    <property type="entry name" value="S_locus_glycoprot_dom"/>
</dbReference>
<evidence type="ECO:0000256" key="4">
    <source>
        <dbReference type="ARBA" id="ARBA00022527"/>
    </source>
</evidence>
<dbReference type="Proteomes" id="UP000504609">
    <property type="component" value="Unplaced"/>
</dbReference>
<keyword evidence="11" id="KW-0067">ATP-binding</keyword>
<evidence type="ECO:0000256" key="14">
    <source>
        <dbReference type="ARBA" id="ARBA00023157"/>
    </source>
</evidence>
<dbReference type="Gene3D" id="3.30.200.20">
    <property type="entry name" value="Phosphorylase Kinase, domain 1"/>
    <property type="match status" value="2"/>
</dbReference>
<dbReference type="GO" id="GO:0048544">
    <property type="term" value="P:recognition of pollen"/>
    <property type="evidence" value="ECO:0007669"/>
    <property type="project" value="InterPro"/>
</dbReference>
<feature type="transmembrane region" description="Helical" evidence="20">
    <location>
        <begin position="435"/>
        <end position="458"/>
    </location>
</feature>
<feature type="transmembrane region" description="Helical" evidence="20">
    <location>
        <begin position="1269"/>
        <end position="1290"/>
    </location>
</feature>
<dbReference type="Gene3D" id="2.90.10.10">
    <property type="entry name" value="Bulb-type lectin domain"/>
    <property type="match status" value="2"/>
</dbReference>
<dbReference type="SUPFAM" id="SSF56112">
    <property type="entry name" value="Protein kinase-like (PK-like)"/>
    <property type="match status" value="2"/>
</dbReference>
<organism evidence="25 26">
    <name type="scientific">Cucurbita moschata</name>
    <name type="common">Winter crookneck squash</name>
    <name type="synonym">Cucurbita pepo var. moschata</name>
    <dbReference type="NCBI Taxonomy" id="3662"/>
    <lineage>
        <taxon>Eukaryota</taxon>
        <taxon>Viridiplantae</taxon>
        <taxon>Streptophyta</taxon>
        <taxon>Embryophyta</taxon>
        <taxon>Tracheophyta</taxon>
        <taxon>Spermatophyta</taxon>
        <taxon>Magnoliopsida</taxon>
        <taxon>eudicotyledons</taxon>
        <taxon>Gunneridae</taxon>
        <taxon>Pentapetalae</taxon>
        <taxon>rosids</taxon>
        <taxon>fabids</taxon>
        <taxon>Cucurbitales</taxon>
        <taxon>Cucurbitaceae</taxon>
        <taxon>Cucurbiteae</taxon>
        <taxon>Cucurbita</taxon>
    </lineage>
</organism>
<dbReference type="InterPro" id="IPR008271">
    <property type="entry name" value="Ser/Thr_kinase_AS"/>
</dbReference>
<evidence type="ECO:0000256" key="18">
    <source>
        <dbReference type="ARBA" id="ARBA00048679"/>
    </source>
</evidence>
<dbReference type="PROSITE" id="PS50927">
    <property type="entry name" value="BULB_LECTIN"/>
    <property type="match status" value="2"/>
</dbReference>
<proteinExistence type="predicted"/>
<evidence type="ECO:0000256" key="10">
    <source>
        <dbReference type="ARBA" id="ARBA00022777"/>
    </source>
</evidence>
<feature type="chain" id="PRO_5026811272" description="non-specific serine/threonine protein kinase" evidence="21">
    <location>
        <begin position="22"/>
        <end position="1663"/>
    </location>
</feature>
<keyword evidence="16" id="KW-0325">Glycoprotein</keyword>
<dbReference type="PROSITE" id="PS00108">
    <property type="entry name" value="PROTEIN_KINASE_ST"/>
    <property type="match status" value="2"/>
</dbReference>
<dbReference type="CDD" id="cd00028">
    <property type="entry name" value="B_lectin"/>
    <property type="match status" value="2"/>
</dbReference>
<sequence length="1663" mass="188156">MNPNNICAFSFLLLLSSICFGKDSITSESFIKDPATITSNGSSFQLGFFTPLNSTARYVGIWYNQIPLQTIVWVANANNPLHDSSGIFTISKDGNLVVSNGNHTVLWSSNVTSPTANTTARILDSGNLVLEDPASGLVIWESFKHPSNSFLPPMKLISSKRTTEKVEFTSWKTASDPSTGNFSLALDVRSIPEAVIWNGNNPYWRSGPWNGLTFMGVPEMISVYRSGFNLENENQTYYFSISYNNDNQLLNTMILSPQGNLLQEYWDPSEESWAAAWSALRTPCDFYGACGPFGICNANASPICSCLRGFKPRNAAEWSQGNWSNGCVRNAPLQCEKSTNATGGEEDGFFKVELVKVPFLAEWSNSSSSANECKQECLENCLCKAYAYENGIGCMLWRSDLVDVQKFESIGADLYVRLAEAELDTINDAESKTGIILAAILPATLIIFFIAICFWWRWKANKRDEYSKKGKRLRLRRDDDMIEDKIKLEELPVYEFEKLATATDSFDQRKKLGQGGFGPVYKGVLLDGQEIAIKRLSRASNQGYEEFINEVIVISKLQHRNLVQLLGCCIEREEKMLIYEYMPNLSLDAFIFDSNKQKLLDWRKRFHIVDGIARGLLYLHRDSRLRIIHRDLKASNILLDKDMNPKISDFGMARIFGSNEVQANTIRVVGTYGYMSPEYAMQGQFSEKSDVFSFGVLLLEIISGRRNTGFYRHEYALSLLEFAWKLWTEDNLIALIDPTIYEPCFQSEILRCIQVGLLCVEESINDRPTVLTIISMLNSEIVDLPTPKQPSFIGRPAPSNADISQQCINKHSANSLTLTSIIAMKFRHQICSFTCCRSLLLLLLLSLTSFCSRFGFAGDTITSANFIEDPATILSNGSVFELGFFSPVNSTRRYVGIWFQEFSPQTIVWVANRDNPVKDTSGIFTISKDGNLVVLDSNDSILWSSNVSSSVIGTDNTSAQILDSGNLVLKDSTSGVIIWESFKHPCDKFWTPMKIKTNTRTKEVVGFTSWNTPSDPSTGKFSFLLDVHDLPEAVILNGGDTYWRSGPWNGQSFIGVPEMNSVYLSGYNLAIEDQTYTLSLASKYAFREFSYLFLNSQGNVEQMNWDSEKQYWNFSWLALKTECDFYGACGAFGICNAKTSPVCSCLRGFEPKHEEEWNRGNWSNGCVRKTPLKCENRSSTEEDGFFKLEMVKVPFLAEWSNSSASVDDCRRDCLENCWCSSYAFENEICMHWRNDLIDMQKFESGGVDLHLRMALADLDTNNVRDKKRVIIAVVVPATLVIFIIAIAFYWKWKTKKQKKKIMMTSGEKEKMKQTRENDTMIEDDIKLEELPLYDFEKVAIATNYFDMSNKLGQGGFGPVYKGRLLNGQEIAVKRLSRASKQGYEEFINEVRVISKLQHRNLVRLLGCCIEGEEKMLIYEYMPNLSLDAFIFGSPEQQILDWRKRFDIVDGIARGLLYLHRDSRLKIIHRDLKASNILLDKDLNPKISDFGMARIFYGNEDQANTLRVVGTYGYMSPEYAMQGQFSEKSDVFSFGVLLLEIISGRRNTGFYLHEYGISLLGFVWKLWTEGNLIPLIEPAIYELCYQLEILRCIQVGLLCVQEFVNDRPNVSTIISMLNSEIVDLPSPKQPGFVGRPHESNTQPSQPNSDKYSANNVTLTTIIAR</sequence>
<dbReference type="InterPro" id="IPR011009">
    <property type="entry name" value="Kinase-like_dom_sf"/>
</dbReference>
<dbReference type="Pfam" id="PF00954">
    <property type="entry name" value="S_locus_glycop"/>
    <property type="match status" value="2"/>
</dbReference>
<evidence type="ECO:0000256" key="17">
    <source>
        <dbReference type="ARBA" id="ARBA00047899"/>
    </source>
</evidence>
<evidence type="ECO:0000256" key="5">
    <source>
        <dbReference type="ARBA" id="ARBA00022536"/>
    </source>
</evidence>
<comment type="catalytic activity">
    <reaction evidence="17">
        <text>L-threonyl-[protein] + ATP = O-phospho-L-threonyl-[protein] + ADP + H(+)</text>
        <dbReference type="Rhea" id="RHEA:46608"/>
        <dbReference type="Rhea" id="RHEA-COMP:11060"/>
        <dbReference type="Rhea" id="RHEA-COMP:11605"/>
        <dbReference type="ChEBI" id="CHEBI:15378"/>
        <dbReference type="ChEBI" id="CHEBI:30013"/>
        <dbReference type="ChEBI" id="CHEBI:30616"/>
        <dbReference type="ChEBI" id="CHEBI:61977"/>
        <dbReference type="ChEBI" id="CHEBI:456216"/>
        <dbReference type="EC" id="2.7.11.1"/>
    </reaction>
</comment>
<dbReference type="InterPro" id="IPR001245">
    <property type="entry name" value="Ser-Thr/Tyr_kinase_cat_dom"/>
</dbReference>
<reference evidence="26" key="1">
    <citation type="submission" date="2025-08" db="UniProtKB">
        <authorList>
            <consortium name="RefSeq"/>
        </authorList>
    </citation>
    <scope>IDENTIFICATION</scope>
    <source>
        <tissue evidence="26">Young leaves</tissue>
    </source>
</reference>
<protein>
    <recommendedName>
        <fullName evidence="2">non-specific serine/threonine protein kinase</fullName>
        <ecNumber evidence="2">2.7.11.1</ecNumber>
    </recommendedName>
</protein>
<keyword evidence="13 20" id="KW-0472">Membrane</keyword>
<evidence type="ECO:0000256" key="19">
    <source>
        <dbReference type="SAM" id="MobiDB-lite"/>
    </source>
</evidence>
<dbReference type="CDD" id="cd01098">
    <property type="entry name" value="PAN_AP_plant"/>
    <property type="match status" value="2"/>
</dbReference>
<feature type="region of interest" description="Disordered" evidence="19">
    <location>
        <begin position="1631"/>
        <end position="1663"/>
    </location>
</feature>
<dbReference type="GO" id="GO:0005886">
    <property type="term" value="C:plasma membrane"/>
    <property type="evidence" value="ECO:0007669"/>
    <property type="project" value="UniProtKB-SubCell"/>
</dbReference>
<dbReference type="InterPro" id="IPR021820">
    <property type="entry name" value="S-locus_recpt_kinase_C"/>
</dbReference>
<keyword evidence="6" id="KW-0808">Transferase</keyword>
<keyword evidence="4" id="KW-0723">Serine/threonine-protein kinase</keyword>
<feature type="compositionally biased region" description="Polar residues" evidence="19">
    <location>
        <begin position="1638"/>
        <end position="1663"/>
    </location>
</feature>
<comment type="subcellular location">
    <subcellularLocation>
        <location evidence="1">Cell membrane</location>
        <topology evidence="1">Single-pass type I membrane protein</topology>
    </subcellularLocation>
</comment>
<evidence type="ECO:0000256" key="20">
    <source>
        <dbReference type="SAM" id="Phobius"/>
    </source>
</evidence>
<dbReference type="Pfam" id="PF08276">
    <property type="entry name" value="PAN_2"/>
    <property type="match status" value="2"/>
</dbReference>
<feature type="domain" description="Apple" evidence="24">
    <location>
        <begin position="335"/>
        <end position="419"/>
    </location>
</feature>
<comment type="catalytic activity">
    <reaction evidence="18">
        <text>L-seryl-[protein] + ATP = O-phospho-L-seryl-[protein] + ADP + H(+)</text>
        <dbReference type="Rhea" id="RHEA:17989"/>
        <dbReference type="Rhea" id="RHEA-COMP:9863"/>
        <dbReference type="Rhea" id="RHEA-COMP:11604"/>
        <dbReference type="ChEBI" id="CHEBI:15378"/>
        <dbReference type="ChEBI" id="CHEBI:29999"/>
        <dbReference type="ChEBI" id="CHEBI:30616"/>
        <dbReference type="ChEBI" id="CHEBI:83421"/>
        <dbReference type="ChEBI" id="CHEBI:456216"/>
        <dbReference type="EC" id="2.7.11.1"/>
    </reaction>
</comment>
<feature type="domain" description="Protein kinase" evidence="22">
    <location>
        <begin position="1345"/>
        <end position="1663"/>
    </location>
</feature>
<dbReference type="InterPro" id="IPR000719">
    <property type="entry name" value="Prot_kinase_dom"/>
</dbReference>
<keyword evidence="8 21" id="KW-0732">Signal</keyword>
<feature type="domain" description="Bulb-type lectin" evidence="23">
    <location>
        <begin position="858"/>
        <end position="982"/>
    </location>
</feature>
<dbReference type="CDD" id="cd14066">
    <property type="entry name" value="STKc_IRAK"/>
    <property type="match status" value="2"/>
</dbReference>
<evidence type="ECO:0000256" key="7">
    <source>
        <dbReference type="ARBA" id="ARBA00022692"/>
    </source>
</evidence>
<dbReference type="SMART" id="SM00220">
    <property type="entry name" value="S_TKc"/>
    <property type="match status" value="2"/>
</dbReference>
<dbReference type="SUPFAM" id="SSF51110">
    <property type="entry name" value="alpha-D-mannose-specific plant lectins"/>
    <property type="match status" value="2"/>
</dbReference>
<evidence type="ECO:0000313" key="26">
    <source>
        <dbReference type="RefSeq" id="XP_022927521.1"/>
    </source>
</evidence>
<keyword evidence="25" id="KW-1185">Reference proteome</keyword>
<evidence type="ECO:0000256" key="8">
    <source>
        <dbReference type="ARBA" id="ARBA00022729"/>
    </source>
</evidence>
<evidence type="ECO:0000256" key="13">
    <source>
        <dbReference type="ARBA" id="ARBA00023136"/>
    </source>
</evidence>
<accession>A0A6J1EHX5</accession>
<evidence type="ECO:0000313" key="25">
    <source>
        <dbReference type="Proteomes" id="UP000504609"/>
    </source>
</evidence>
<evidence type="ECO:0000256" key="2">
    <source>
        <dbReference type="ARBA" id="ARBA00012513"/>
    </source>
</evidence>
<feature type="domain" description="Bulb-type lectin" evidence="23">
    <location>
        <begin position="22"/>
        <end position="143"/>
    </location>
</feature>
<evidence type="ECO:0000259" key="24">
    <source>
        <dbReference type="PROSITE" id="PS50948"/>
    </source>
</evidence>
<dbReference type="Pfam" id="PF11883">
    <property type="entry name" value="DUF3403"/>
    <property type="match status" value="1"/>
</dbReference>
<keyword evidence="5" id="KW-0245">EGF-like domain</keyword>
<evidence type="ECO:0000256" key="16">
    <source>
        <dbReference type="ARBA" id="ARBA00023180"/>
    </source>
</evidence>
<dbReference type="SMART" id="SM00108">
    <property type="entry name" value="B_lectin"/>
    <property type="match status" value="2"/>
</dbReference>
<dbReference type="FunFam" id="3.30.200.20:FF:000145">
    <property type="entry name" value="receptor-like serine/threonine-protein kinase SD1-8"/>
    <property type="match status" value="2"/>
</dbReference>
<dbReference type="PANTHER" id="PTHR27002">
    <property type="entry name" value="RECEPTOR-LIKE SERINE/THREONINE-PROTEIN KINASE SD1-8"/>
    <property type="match status" value="1"/>
</dbReference>
<evidence type="ECO:0000256" key="6">
    <source>
        <dbReference type="ARBA" id="ARBA00022679"/>
    </source>
</evidence>
<dbReference type="PANTHER" id="PTHR27002:SF1082">
    <property type="entry name" value="OS06G0693000 PROTEIN"/>
    <property type="match status" value="1"/>
</dbReference>
<evidence type="ECO:0000256" key="15">
    <source>
        <dbReference type="ARBA" id="ARBA00023170"/>
    </source>
</evidence>
<dbReference type="InterPro" id="IPR036426">
    <property type="entry name" value="Bulb-type_lectin_dom_sf"/>
</dbReference>
<feature type="signal peptide" evidence="21">
    <location>
        <begin position="1"/>
        <end position="21"/>
    </location>
</feature>
<dbReference type="FunFam" id="1.10.510.10:FF:000060">
    <property type="entry name" value="G-type lectin S-receptor-like serine/threonine-protein kinase"/>
    <property type="match status" value="2"/>
</dbReference>
<feature type="transmembrane region" description="Helical" evidence="20">
    <location>
        <begin position="830"/>
        <end position="850"/>
    </location>
</feature>
<name>A0A6J1EHX5_CUCMO</name>
<dbReference type="Gene3D" id="1.10.510.10">
    <property type="entry name" value="Transferase(Phosphotransferase) domain 1"/>
    <property type="match status" value="2"/>
</dbReference>
<dbReference type="RefSeq" id="XP_022927521.1">
    <property type="nucleotide sequence ID" value="XM_023071753.1"/>
</dbReference>
<evidence type="ECO:0000256" key="11">
    <source>
        <dbReference type="ARBA" id="ARBA00022840"/>
    </source>
</evidence>
<evidence type="ECO:0000259" key="22">
    <source>
        <dbReference type="PROSITE" id="PS50011"/>
    </source>
</evidence>
<dbReference type="InterPro" id="IPR003609">
    <property type="entry name" value="Pan_app"/>
</dbReference>
<dbReference type="SUPFAM" id="SSF57414">
    <property type="entry name" value="Hairpin loop containing domain-like"/>
    <property type="match status" value="1"/>
</dbReference>
<dbReference type="Pfam" id="PF07714">
    <property type="entry name" value="PK_Tyr_Ser-Thr"/>
    <property type="match status" value="2"/>
</dbReference>
<feature type="domain" description="Apple" evidence="24">
    <location>
        <begin position="1174"/>
        <end position="1254"/>
    </location>
</feature>
<keyword evidence="12 20" id="KW-1133">Transmembrane helix</keyword>
<evidence type="ECO:0000256" key="21">
    <source>
        <dbReference type="SAM" id="SignalP"/>
    </source>
</evidence>
<evidence type="ECO:0000259" key="23">
    <source>
        <dbReference type="PROSITE" id="PS50927"/>
    </source>
</evidence>
<keyword evidence="15" id="KW-0675">Receptor</keyword>
<dbReference type="FunFam" id="2.90.10.10:FF:000001">
    <property type="entry name" value="G-type lectin S-receptor-like serine/threonine-protein kinase"/>
    <property type="match status" value="2"/>
</dbReference>